<dbReference type="InParanoid" id="K3YY57"/>
<evidence type="ECO:0000313" key="2">
    <source>
        <dbReference type="Proteomes" id="UP000004995"/>
    </source>
</evidence>
<name>K3YY57_SETIT</name>
<reference evidence="2" key="1">
    <citation type="journal article" date="2012" name="Nat. Biotechnol.">
        <title>Reference genome sequence of the model plant Setaria.</title>
        <authorList>
            <person name="Bennetzen J.L."/>
            <person name="Schmutz J."/>
            <person name="Wang H."/>
            <person name="Percifield R."/>
            <person name="Hawkins J."/>
            <person name="Pontaroli A.C."/>
            <person name="Estep M."/>
            <person name="Feng L."/>
            <person name="Vaughn J.N."/>
            <person name="Grimwood J."/>
            <person name="Jenkins J."/>
            <person name="Barry K."/>
            <person name="Lindquist E."/>
            <person name="Hellsten U."/>
            <person name="Deshpande S."/>
            <person name="Wang X."/>
            <person name="Wu X."/>
            <person name="Mitros T."/>
            <person name="Triplett J."/>
            <person name="Yang X."/>
            <person name="Ye C.Y."/>
            <person name="Mauro-Herrera M."/>
            <person name="Wang L."/>
            <person name="Li P."/>
            <person name="Sharma M."/>
            <person name="Sharma R."/>
            <person name="Ronald P.C."/>
            <person name="Panaud O."/>
            <person name="Kellogg E.A."/>
            <person name="Brutnell T.P."/>
            <person name="Doust A.N."/>
            <person name="Tuskan G.A."/>
            <person name="Rokhsar D."/>
            <person name="Devos K.M."/>
        </authorList>
    </citation>
    <scope>NUCLEOTIDE SEQUENCE [LARGE SCALE GENOMIC DNA]</scope>
    <source>
        <strain evidence="2">cv. Yugu1</strain>
    </source>
</reference>
<dbReference type="Gramene" id="KQL29923">
    <property type="protein sequence ID" value="KQL29923"/>
    <property type="gene ID" value="SETIT_019207mg"/>
</dbReference>
<keyword evidence="2" id="KW-1185">Reference proteome</keyword>
<dbReference type="AlphaFoldDB" id="K3YY57"/>
<accession>K3YY57</accession>
<reference evidence="1" key="2">
    <citation type="submission" date="2018-08" db="UniProtKB">
        <authorList>
            <consortium name="EnsemblPlants"/>
        </authorList>
    </citation>
    <scope>IDENTIFICATION</scope>
    <source>
        <strain evidence="1">Yugu1</strain>
    </source>
</reference>
<sequence length="98" mass="11803">MQWREKELTYDRFKVAYLNPARISEPEHKLIMTKTIKAQIEYAFKIYILKGGVQNPKRMKAMKIIYHRFCHKQPPSSVLCGYYVCEFIRNNGRYRTKP</sequence>
<dbReference type="EMBL" id="AGNK02000376">
    <property type="status" value="NOT_ANNOTATED_CDS"/>
    <property type="molecule type" value="Genomic_DNA"/>
</dbReference>
<organism evidence="1 2">
    <name type="scientific">Setaria italica</name>
    <name type="common">Foxtail millet</name>
    <name type="synonym">Panicum italicum</name>
    <dbReference type="NCBI Taxonomy" id="4555"/>
    <lineage>
        <taxon>Eukaryota</taxon>
        <taxon>Viridiplantae</taxon>
        <taxon>Streptophyta</taxon>
        <taxon>Embryophyta</taxon>
        <taxon>Tracheophyta</taxon>
        <taxon>Spermatophyta</taxon>
        <taxon>Magnoliopsida</taxon>
        <taxon>Liliopsida</taxon>
        <taxon>Poales</taxon>
        <taxon>Poaceae</taxon>
        <taxon>PACMAD clade</taxon>
        <taxon>Panicoideae</taxon>
        <taxon>Panicodae</taxon>
        <taxon>Paniceae</taxon>
        <taxon>Cenchrinae</taxon>
        <taxon>Setaria</taxon>
    </lineage>
</organism>
<protein>
    <submittedName>
        <fullName evidence="1">Uncharacterized protein</fullName>
    </submittedName>
</protein>
<dbReference type="EnsemblPlants" id="KQL29923">
    <property type="protein sequence ID" value="KQL29923"/>
    <property type="gene ID" value="SETIT_019207mg"/>
</dbReference>
<dbReference type="HOGENOM" id="CLU_2337561_0_0_1"/>
<proteinExistence type="predicted"/>
<dbReference type="Proteomes" id="UP000004995">
    <property type="component" value="Unassembled WGS sequence"/>
</dbReference>
<evidence type="ECO:0000313" key="1">
    <source>
        <dbReference type="EnsemblPlants" id="KQL29923"/>
    </source>
</evidence>